<keyword evidence="1 5" id="KW-0479">Metal-binding</keyword>
<evidence type="ECO:0000256" key="4">
    <source>
        <dbReference type="ARBA" id="ARBA00023038"/>
    </source>
</evidence>
<evidence type="ECO:0000313" key="8">
    <source>
        <dbReference type="EMBL" id="EEN47861.1"/>
    </source>
</evidence>
<evidence type="ECO:0000256" key="3">
    <source>
        <dbReference type="ARBA" id="ARBA00022833"/>
    </source>
</evidence>
<organism>
    <name type="scientific">Branchiostoma floridae</name>
    <name type="common">Florida lancelet</name>
    <name type="synonym">Amphioxus</name>
    <dbReference type="NCBI Taxonomy" id="7739"/>
    <lineage>
        <taxon>Eukaryota</taxon>
        <taxon>Metazoa</taxon>
        <taxon>Chordata</taxon>
        <taxon>Cephalochordata</taxon>
        <taxon>Leptocardii</taxon>
        <taxon>Amphioxiformes</taxon>
        <taxon>Branchiostomatidae</taxon>
        <taxon>Branchiostoma</taxon>
    </lineage>
</organism>
<dbReference type="PANTHER" id="PTHR45787">
    <property type="entry name" value="LD11652P"/>
    <property type="match status" value="1"/>
</dbReference>
<dbReference type="STRING" id="7739.C3ZI06"/>
<proteinExistence type="predicted"/>
<gene>
    <name evidence="8" type="ORF">BRAFLDRAFT_125337</name>
</gene>
<dbReference type="InParanoid" id="C3ZI06"/>
<dbReference type="PROSITE" id="PS00478">
    <property type="entry name" value="LIM_DOMAIN_1"/>
    <property type="match status" value="1"/>
</dbReference>
<keyword evidence="4 5" id="KW-0440">LIM domain</keyword>
<protein>
    <recommendedName>
        <fullName evidence="7">LIM zinc-binding domain-containing protein</fullName>
    </recommendedName>
</protein>
<dbReference type="PROSITE" id="PS50023">
    <property type="entry name" value="LIM_DOMAIN_2"/>
    <property type="match status" value="2"/>
</dbReference>
<evidence type="ECO:0000256" key="2">
    <source>
        <dbReference type="ARBA" id="ARBA00022737"/>
    </source>
</evidence>
<sequence>MSSKTHVLGITGRQTWREKPMIAESKKAAGMEQQPGGFESSQRPGVVPSRGGGGPMTDNGSVKKCAGCGGKIGDRFLLHALDRYWHVACLKCSCCQAQLGDIGSSCFSKAGMILCKTDYIRLFGASGACNACGQSIPANEFVMRTQGNVYHVKCFTCFTCRYQLSPGDSSLLSRVGVLTATRCCHAARKGDPSRSHRRYHFVNGRIFCEQDGTNLLKGAAEGPPTQGLRPQHKHCYLVHGAADWRSRQWDLDGTTAISDAGRCERLPVEAKVRVDEVLFPPPHWVPFGGTVTIPPLHRDMSGMEGEGVAPGPSFKNKHRRMYPLSKCPI</sequence>
<evidence type="ECO:0000259" key="7">
    <source>
        <dbReference type="PROSITE" id="PS50023"/>
    </source>
</evidence>
<dbReference type="Pfam" id="PF00412">
    <property type="entry name" value="LIM"/>
    <property type="match status" value="2"/>
</dbReference>
<feature type="region of interest" description="Disordered" evidence="6">
    <location>
        <begin position="26"/>
        <end position="54"/>
    </location>
</feature>
<dbReference type="eggNOG" id="KOG0490">
    <property type="taxonomic scope" value="Eukaryota"/>
</dbReference>
<dbReference type="InterPro" id="IPR050945">
    <property type="entry name" value="LMO_RBTN_TF"/>
</dbReference>
<dbReference type="Gene3D" id="2.10.110.10">
    <property type="entry name" value="Cysteine Rich Protein"/>
    <property type="match status" value="2"/>
</dbReference>
<name>C3ZI06_BRAFL</name>
<keyword evidence="3 5" id="KW-0862">Zinc</keyword>
<dbReference type="PANTHER" id="PTHR45787:SF13">
    <property type="entry name" value="LD11652P"/>
    <property type="match status" value="1"/>
</dbReference>
<dbReference type="SUPFAM" id="SSF57716">
    <property type="entry name" value="Glucocorticoid receptor-like (DNA-binding domain)"/>
    <property type="match status" value="3"/>
</dbReference>
<evidence type="ECO:0000256" key="5">
    <source>
        <dbReference type="PROSITE-ProRule" id="PRU00125"/>
    </source>
</evidence>
<feature type="domain" description="LIM zinc-binding" evidence="7">
    <location>
        <begin position="63"/>
        <end position="125"/>
    </location>
</feature>
<reference evidence="8" key="1">
    <citation type="journal article" date="2008" name="Nature">
        <title>The amphioxus genome and the evolution of the chordate karyotype.</title>
        <authorList>
            <consortium name="US DOE Joint Genome Institute (JGI-PGF)"/>
            <person name="Putnam N.H."/>
            <person name="Butts T."/>
            <person name="Ferrier D.E.K."/>
            <person name="Furlong R.F."/>
            <person name="Hellsten U."/>
            <person name="Kawashima T."/>
            <person name="Robinson-Rechavi M."/>
            <person name="Shoguchi E."/>
            <person name="Terry A."/>
            <person name="Yu J.-K."/>
            <person name="Benito-Gutierrez E.L."/>
            <person name="Dubchak I."/>
            <person name="Garcia-Fernandez J."/>
            <person name="Gibson-Brown J.J."/>
            <person name="Grigoriev I.V."/>
            <person name="Horton A.C."/>
            <person name="de Jong P.J."/>
            <person name="Jurka J."/>
            <person name="Kapitonov V.V."/>
            <person name="Kohara Y."/>
            <person name="Kuroki Y."/>
            <person name="Lindquist E."/>
            <person name="Lucas S."/>
            <person name="Osoegawa K."/>
            <person name="Pennacchio L.A."/>
            <person name="Salamov A.A."/>
            <person name="Satou Y."/>
            <person name="Sauka-Spengler T."/>
            <person name="Schmutz J."/>
            <person name="Shin-I T."/>
            <person name="Toyoda A."/>
            <person name="Bronner-Fraser M."/>
            <person name="Fujiyama A."/>
            <person name="Holland L.Z."/>
            <person name="Holland P.W.H."/>
            <person name="Satoh N."/>
            <person name="Rokhsar D.S."/>
        </authorList>
    </citation>
    <scope>NUCLEOTIDE SEQUENCE [LARGE SCALE GENOMIC DNA]</scope>
    <source>
        <strain evidence="8">S238N-H82</strain>
        <tissue evidence="8">Testes</tissue>
    </source>
</reference>
<dbReference type="InterPro" id="IPR001781">
    <property type="entry name" value="Znf_LIM"/>
</dbReference>
<keyword evidence="2" id="KW-0677">Repeat</keyword>
<evidence type="ECO:0000256" key="1">
    <source>
        <dbReference type="ARBA" id="ARBA00022723"/>
    </source>
</evidence>
<dbReference type="CDD" id="cd09386">
    <property type="entry name" value="LIM1_LMO4"/>
    <property type="match status" value="1"/>
</dbReference>
<dbReference type="FunFam" id="2.10.110.10:FF:000015">
    <property type="entry name" value="LIM domain only 3"/>
    <property type="match status" value="1"/>
</dbReference>
<dbReference type="AlphaFoldDB" id="C3ZI06"/>
<evidence type="ECO:0000256" key="6">
    <source>
        <dbReference type="SAM" id="MobiDB-lite"/>
    </source>
</evidence>
<accession>C3ZI06</accession>
<dbReference type="SMART" id="SM00132">
    <property type="entry name" value="LIM"/>
    <property type="match status" value="2"/>
</dbReference>
<feature type="domain" description="LIM zinc-binding" evidence="7">
    <location>
        <begin position="127"/>
        <end position="218"/>
    </location>
</feature>
<dbReference type="EMBL" id="GG666625">
    <property type="protein sequence ID" value="EEN47861.1"/>
    <property type="molecule type" value="Genomic_DNA"/>
</dbReference>
<dbReference type="GO" id="GO:0046872">
    <property type="term" value="F:metal ion binding"/>
    <property type="evidence" value="ECO:0007669"/>
    <property type="project" value="UniProtKB-KW"/>
</dbReference>